<proteinExistence type="predicted"/>
<keyword evidence="3" id="KW-1185">Reference proteome</keyword>
<keyword evidence="1" id="KW-1133">Transmembrane helix</keyword>
<evidence type="ECO:0000313" key="3">
    <source>
        <dbReference type="Proteomes" id="UP000247792"/>
    </source>
</evidence>
<dbReference type="RefSeq" id="WP_110256226.1">
    <property type="nucleotide sequence ID" value="NZ_QJKB01000005.1"/>
</dbReference>
<name>A0A318JR05_9BURK</name>
<protein>
    <submittedName>
        <fullName evidence="2">Uncharacterized protein</fullName>
    </submittedName>
</protein>
<dbReference type="Proteomes" id="UP000247792">
    <property type="component" value="Unassembled WGS sequence"/>
</dbReference>
<organism evidence="2 3">
    <name type="scientific">Undibacterium pigrum</name>
    <dbReference type="NCBI Taxonomy" id="401470"/>
    <lineage>
        <taxon>Bacteria</taxon>
        <taxon>Pseudomonadati</taxon>
        <taxon>Pseudomonadota</taxon>
        <taxon>Betaproteobacteria</taxon>
        <taxon>Burkholderiales</taxon>
        <taxon>Oxalobacteraceae</taxon>
        <taxon>Undibacterium</taxon>
    </lineage>
</organism>
<evidence type="ECO:0000256" key="1">
    <source>
        <dbReference type="SAM" id="Phobius"/>
    </source>
</evidence>
<evidence type="ECO:0000313" key="2">
    <source>
        <dbReference type="EMBL" id="PXX42701.1"/>
    </source>
</evidence>
<sequence>MDEAPDKKLDEDIEAEKAVGSIVKLILICLAYGLLVYGAWNYDGPSGQTTSLGSFLMFLFPEILIFVFLGLVIIVGAVALLIRFIRNLFSSP</sequence>
<dbReference type="AlphaFoldDB" id="A0A318JR05"/>
<keyword evidence="1" id="KW-0812">Transmembrane</keyword>
<feature type="transmembrane region" description="Helical" evidence="1">
    <location>
        <begin position="52"/>
        <end position="82"/>
    </location>
</feature>
<reference evidence="2 3" key="1">
    <citation type="submission" date="2018-05" db="EMBL/GenBank/DDBJ databases">
        <title>Genomic Encyclopedia of Type Strains, Phase IV (KMG-IV): sequencing the most valuable type-strain genomes for metagenomic binning, comparative biology and taxonomic classification.</title>
        <authorList>
            <person name="Goeker M."/>
        </authorList>
    </citation>
    <scope>NUCLEOTIDE SEQUENCE [LARGE SCALE GENOMIC DNA]</scope>
    <source>
        <strain evidence="2 3">DSM 19792</strain>
    </source>
</reference>
<comment type="caution">
    <text evidence="2">The sequence shown here is derived from an EMBL/GenBank/DDBJ whole genome shotgun (WGS) entry which is preliminary data.</text>
</comment>
<feature type="transmembrane region" description="Helical" evidence="1">
    <location>
        <begin position="21"/>
        <end position="40"/>
    </location>
</feature>
<gene>
    <name evidence="2" type="ORF">DFR42_105364</name>
</gene>
<accession>A0A318JR05</accession>
<keyword evidence="1" id="KW-0472">Membrane</keyword>
<dbReference type="EMBL" id="QJKB01000005">
    <property type="protein sequence ID" value="PXX42701.1"/>
    <property type="molecule type" value="Genomic_DNA"/>
</dbReference>